<reference evidence="2 3" key="1">
    <citation type="journal article" date="2009" name="Stand. Genomic Sci.">
        <title>Complete genome sequence of Stackebrandtia nassauensis type strain (LLR-40K-21).</title>
        <authorList>
            <person name="Munk C."/>
            <person name="Lapidus A."/>
            <person name="Copeland A."/>
            <person name="Jando M."/>
            <person name="Mayilraj S."/>
            <person name="Glavina Del Rio T."/>
            <person name="Nolan M."/>
            <person name="Chen F."/>
            <person name="Lucas S."/>
            <person name="Tice H."/>
            <person name="Cheng J.F."/>
            <person name="Han C."/>
            <person name="Detter J.C."/>
            <person name="Bruce D."/>
            <person name="Goodwin L."/>
            <person name="Chain P."/>
            <person name="Pitluck S."/>
            <person name="Goker M."/>
            <person name="Ovchinikova G."/>
            <person name="Pati A."/>
            <person name="Ivanova N."/>
            <person name="Mavromatis K."/>
            <person name="Chen A."/>
            <person name="Palaniappan K."/>
            <person name="Land M."/>
            <person name="Hauser L."/>
            <person name="Chang Y.J."/>
            <person name="Jeffries C.D."/>
            <person name="Bristow J."/>
            <person name="Eisen J.A."/>
            <person name="Markowitz V."/>
            <person name="Hugenholtz P."/>
            <person name="Kyrpides N.C."/>
            <person name="Klenk H.P."/>
        </authorList>
    </citation>
    <scope>NUCLEOTIDE SEQUENCE [LARGE SCALE GENOMIC DNA]</scope>
    <source>
        <strain evidence="3">DSM 44728 / CIP 108903 / NRRL B-16338 / NBRC 102104 / LLR-40K-21</strain>
    </source>
</reference>
<dbReference type="PANTHER" id="PTHR37305:SF1">
    <property type="entry name" value="MEMBRANE PROTEIN"/>
    <property type="match status" value="1"/>
</dbReference>
<evidence type="ECO:0000256" key="1">
    <source>
        <dbReference type="SAM" id="Phobius"/>
    </source>
</evidence>
<feature type="transmembrane region" description="Helical" evidence="1">
    <location>
        <begin position="20"/>
        <end position="43"/>
    </location>
</feature>
<name>D3PXJ3_STANL</name>
<dbReference type="EMBL" id="CP001778">
    <property type="protein sequence ID" value="ADD43323.1"/>
    <property type="molecule type" value="Genomic_DNA"/>
</dbReference>
<gene>
    <name evidence="2" type="ordered locus">Snas_3665</name>
</gene>
<protein>
    <submittedName>
        <fullName evidence="2">Uncharacterized protein</fullName>
    </submittedName>
</protein>
<keyword evidence="3" id="KW-1185">Reference proteome</keyword>
<evidence type="ECO:0000313" key="2">
    <source>
        <dbReference type="EMBL" id="ADD43323.1"/>
    </source>
</evidence>
<keyword evidence="1" id="KW-1133">Transmembrane helix</keyword>
<dbReference type="KEGG" id="sna:Snas_3665"/>
<sequence>MNTMSAAIGFEWLKLRRARLTWVATVVLGLAVPLLSTGLLAAARSDSTSQLAVKARTMATETGWSGQFTVAGQFLSVAVLVVVGVVACWIFGREFTDRTVAGLLSLPTTRIQFAVAKFTVLSAWATVTCALAAVTIVVAGLVTETGALRAHDWAVLGKLFLAALLTIILTAPLALASSLWRGYLAGIGILFGLLVVTQLATAAGLGGWFPYAAPGLWLGLGGTDAAAAITLPQLLLPLPIGLGAAVATLLWWNGNGPTENR</sequence>
<feature type="transmembrane region" description="Helical" evidence="1">
    <location>
        <begin position="113"/>
        <end position="141"/>
    </location>
</feature>
<feature type="transmembrane region" description="Helical" evidence="1">
    <location>
        <begin position="183"/>
        <end position="209"/>
    </location>
</feature>
<keyword evidence="1" id="KW-0472">Membrane</keyword>
<feature type="transmembrane region" description="Helical" evidence="1">
    <location>
        <begin position="153"/>
        <end position="176"/>
    </location>
</feature>
<feature type="transmembrane region" description="Helical" evidence="1">
    <location>
        <begin position="229"/>
        <end position="252"/>
    </location>
</feature>
<feature type="transmembrane region" description="Helical" evidence="1">
    <location>
        <begin position="70"/>
        <end position="92"/>
    </location>
</feature>
<dbReference type="AlphaFoldDB" id="D3PXJ3"/>
<dbReference type="eggNOG" id="COG1277">
    <property type="taxonomic scope" value="Bacteria"/>
</dbReference>
<dbReference type="OrthoDB" id="4336274at2"/>
<dbReference type="Pfam" id="PF12730">
    <property type="entry name" value="ABC2_membrane_4"/>
    <property type="match status" value="1"/>
</dbReference>
<dbReference type="Proteomes" id="UP000000844">
    <property type="component" value="Chromosome"/>
</dbReference>
<keyword evidence="1" id="KW-0812">Transmembrane</keyword>
<organism evidence="2 3">
    <name type="scientific">Stackebrandtia nassauensis (strain DSM 44728 / CIP 108903 / NRRL B-16338 / NBRC 102104 / LLR-40K-21)</name>
    <dbReference type="NCBI Taxonomy" id="446470"/>
    <lineage>
        <taxon>Bacteria</taxon>
        <taxon>Bacillati</taxon>
        <taxon>Actinomycetota</taxon>
        <taxon>Actinomycetes</taxon>
        <taxon>Glycomycetales</taxon>
        <taxon>Glycomycetaceae</taxon>
        <taxon>Stackebrandtia</taxon>
    </lineage>
</organism>
<dbReference type="HOGENOM" id="CLU_093174_0_0_11"/>
<evidence type="ECO:0000313" key="3">
    <source>
        <dbReference type="Proteomes" id="UP000000844"/>
    </source>
</evidence>
<proteinExistence type="predicted"/>
<dbReference type="PANTHER" id="PTHR37305">
    <property type="entry name" value="INTEGRAL MEMBRANE PROTEIN-RELATED"/>
    <property type="match status" value="1"/>
</dbReference>
<dbReference type="STRING" id="446470.Snas_3665"/>
<accession>D3PXJ3</accession>